<keyword evidence="1" id="KW-0472">Membrane</keyword>
<keyword evidence="1" id="KW-0812">Transmembrane</keyword>
<proteinExistence type="predicted"/>
<dbReference type="PANTHER" id="PTHR38442:SF1">
    <property type="entry name" value="INNER MEMBRANE PROTEIN"/>
    <property type="match status" value="1"/>
</dbReference>
<keyword evidence="1" id="KW-1133">Transmembrane helix</keyword>
<feature type="transmembrane region" description="Helical" evidence="1">
    <location>
        <begin position="75"/>
        <end position="95"/>
    </location>
</feature>
<gene>
    <name evidence="2" type="ORF">FHR82_008043</name>
</gene>
<accession>A0A7W7VIP4</accession>
<keyword evidence="3" id="KW-1185">Reference proteome</keyword>
<evidence type="ECO:0000313" key="3">
    <source>
        <dbReference type="Proteomes" id="UP000520767"/>
    </source>
</evidence>
<dbReference type="Proteomes" id="UP000520767">
    <property type="component" value="Unassembled WGS sequence"/>
</dbReference>
<dbReference type="AlphaFoldDB" id="A0A7W7VIP4"/>
<sequence length="441" mass="48697">MRQLTETKNIATENIATRNIAGKNIAAPIPDEAEKKRALRKMKLVALSFLVGAAVIFVVMSLWPGEPAWTGYVKAAAEAGMVGALADWFAVTALFRHPMGIRIPHTAIIPTRKDAIGNSLGEFVGSNFLSEQVVRERLRRVGVASRLGAWVAEPDNSERVTAELATVVRGVVAVLRDEDVQEVMEQAVVKRVVAVPWGPPLGKLLAGVFADGSHHKLVDLMCDRAYEWVKNNHSQVMRVVSDRSPSWSPKFVDSMVADKVYGEVLSFAWLVKTDPNHPMRLAVDKFLAEFASDLQTDPATMERAEAVKQQVLAHREVQNVIGSAWSTAKRMLLDAAEDPSSELRKRVREGLISLGRKLTDDDALRDKVDSWVEGAAAYVVVNYRDEITTLITDTVQRWDAEETSRKIELQVGRDLQFIRINGTVVGALAGLLIYTIAQLTL</sequence>
<evidence type="ECO:0000313" key="2">
    <source>
        <dbReference type="EMBL" id="MBB4911772.1"/>
    </source>
</evidence>
<name>A0A7W7VIP4_9PSEU</name>
<organism evidence="2 3">
    <name type="scientific">Actinophytocola algeriensis</name>
    <dbReference type="NCBI Taxonomy" id="1768010"/>
    <lineage>
        <taxon>Bacteria</taxon>
        <taxon>Bacillati</taxon>
        <taxon>Actinomycetota</taxon>
        <taxon>Actinomycetes</taxon>
        <taxon>Pseudonocardiales</taxon>
        <taxon>Pseudonocardiaceae</taxon>
    </lineage>
</organism>
<reference evidence="2 3" key="1">
    <citation type="submission" date="2020-08" db="EMBL/GenBank/DDBJ databases">
        <title>Genomic Encyclopedia of Type Strains, Phase III (KMG-III): the genomes of soil and plant-associated and newly described type strains.</title>
        <authorList>
            <person name="Whitman W."/>
        </authorList>
    </citation>
    <scope>NUCLEOTIDE SEQUENCE [LARGE SCALE GENOMIC DNA]</scope>
    <source>
        <strain evidence="2 3">CECT 8960</strain>
    </source>
</reference>
<dbReference type="Pfam" id="PF04286">
    <property type="entry name" value="DUF445"/>
    <property type="match status" value="1"/>
</dbReference>
<feature type="transmembrane region" description="Helical" evidence="1">
    <location>
        <begin position="44"/>
        <end position="63"/>
    </location>
</feature>
<dbReference type="EMBL" id="JACHJQ010000011">
    <property type="protein sequence ID" value="MBB4911772.1"/>
    <property type="molecule type" value="Genomic_DNA"/>
</dbReference>
<dbReference type="InterPro" id="IPR007383">
    <property type="entry name" value="DUF445"/>
</dbReference>
<evidence type="ECO:0000256" key="1">
    <source>
        <dbReference type="SAM" id="Phobius"/>
    </source>
</evidence>
<protein>
    <submittedName>
        <fullName evidence="2">Uncharacterized membrane-anchored protein YjiN (DUF445 family)</fullName>
    </submittedName>
</protein>
<dbReference type="GO" id="GO:0005886">
    <property type="term" value="C:plasma membrane"/>
    <property type="evidence" value="ECO:0007669"/>
    <property type="project" value="TreeGrafter"/>
</dbReference>
<feature type="transmembrane region" description="Helical" evidence="1">
    <location>
        <begin position="417"/>
        <end position="437"/>
    </location>
</feature>
<comment type="caution">
    <text evidence="2">The sequence shown here is derived from an EMBL/GenBank/DDBJ whole genome shotgun (WGS) entry which is preliminary data.</text>
</comment>
<dbReference type="PANTHER" id="PTHR38442">
    <property type="entry name" value="INNER MEMBRANE PROTEIN-RELATED"/>
    <property type="match status" value="1"/>
</dbReference>